<reference evidence="1 2" key="1">
    <citation type="journal article" date="2018" name="Nat. Ecol. Evol.">
        <title>Shark genomes provide insights into elasmobranch evolution and the origin of vertebrates.</title>
        <authorList>
            <person name="Hara Y"/>
            <person name="Yamaguchi K"/>
            <person name="Onimaru K"/>
            <person name="Kadota M"/>
            <person name="Koyanagi M"/>
            <person name="Keeley SD"/>
            <person name="Tatsumi K"/>
            <person name="Tanaka K"/>
            <person name="Motone F"/>
            <person name="Kageyama Y"/>
            <person name="Nozu R"/>
            <person name="Adachi N"/>
            <person name="Nishimura O"/>
            <person name="Nakagawa R"/>
            <person name="Tanegashima C"/>
            <person name="Kiyatake I"/>
            <person name="Matsumoto R"/>
            <person name="Murakumo K"/>
            <person name="Nishida K"/>
            <person name="Terakita A"/>
            <person name="Kuratani S"/>
            <person name="Sato K"/>
            <person name="Hyodo S Kuraku.S."/>
        </authorList>
    </citation>
    <scope>NUCLEOTIDE SEQUENCE [LARGE SCALE GENOMIC DNA]</scope>
</reference>
<dbReference type="Proteomes" id="UP000287033">
    <property type="component" value="Unassembled WGS sequence"/>
</dbReference>
<evidence type="ECO:0000313" key="1">
    <source>
        <dbReference type="EMBL" id="GCC18369.1"/>
    </source>
</evidence>
<dbReference type="OrthoDB" id="6501018at2759"/>
<name>A0A401RJR5_CHIPU</name>
<dbReference type="STRING" id="137246.A0A401RJR5"/>
<dbReference type="EMBL" id="BEZZ01008621">
    <property type="protein sequence ID" value="GCC18369.1"/>
    <property type="molecule type" value="Genomic_DNA"/>
</dbReference>
<proteinExistence type="predicted"/>
<gene>
    <name evidence="1" type="ORF">chiPu_0022533</name>
</gene>
<keyword evidence="2" id="KW-1185">Reference proteome</keyword>
<protein>
    <submittedName>
        <fullName evidence="1">Uncharacterized protein</fullName>
    </submittedName>
</protein>
<comment type="caution">
    <text evidence="1">The sequence shown here is derived from an EMBL/GenBank/DDBJ whole genome shotgun (WGS) entry which is preliminary data.</text>
</comment>
<accession>A0A401RJR5</accession>
<evidence type="ECO:0000313" key="2">
    <source>
        <dbReference type="Proteomes" id="UP000287033"/>
    </source>
</evidence>
<feature type="non-terminal residue" evidence="1">
    <location>
        <position position="1"/>
    </location>
</feature>
<dbReference type="AlphaFoldDB" id="A0A401RJR5"/>
<sequence length="109" mass="12308">ISSVWNGNLVSLLRSLFAIKLDAHNHVLRSVENEIHWRLRRLSLKNLASLAGYYTSYAQTDGQKVLLSDIIKNVELRWTEITDAKTVTTLMTKLGPLSSALMGRLEDKV</sequence>
<organism evidence="1 2">
    <name type="scientific">Chiloscyllium punctatum</name>
    <name type="common">Brownbanded bambooshark</name>
    <name type="synonym">Hemiscyllium punctatum</name>
    <dbReference type="NCBI Taxonomy" id="137246"/>
    <lineage>
        <taxon>Eukaryota</taxon>
        <taxon>Metazoa</taxon>
        <taxon>Chordata</taxon>
        <taxon>Craniata</taxon>
        <taxon>Vertebrata</taxon>
        <taxon>Chondrichthyes</taxon>
        <taxon>Elasmobranchii</taxon>
        <taxon>Galeomorphii</taxon>
        <taxon>Galeoidea</taxon>
        <taxon>Orectolobiformes</taxon>
        <taxon>Hemiscylliidae</taxon>
        <taxon>Chiloscyllium</taxon>
    </lineage>
</organism>